<evidence type="ECO:0000256" key="4">
    <source>
        <dbReference type="ARBA" id="ARBA00023002"/>
    </source>
</evidence>
<accession>S8FQ46</accession>
<dbReference type="STRING" id="743788.S8FQ46"/>
<dbReference type="AlphaFoldDB" id="S8FQ46"/>
<evidence type="ECO:0008006" key="10">
    <source>
        <dbReference type="Google" id="ProtNLM"/>
    </source>
</evidence>
<dbReference type="GO" id="GO:0005506">
    <property type="term" value="F:iron ion binding"/>
    <property type="evidence" value="ECO:0007669"/>
    <property type="project" value="InterPro"/>
</dbReference>
<evidence type="ECO:0000313" key="8">
    <source>
        <dbReference type="EMBL" id="EPT03391.1"/>
    </source>
</evidence>
<dbReference type="Gene3D" id="1.10.630.10">
    <property type="entry name" value="Cytochrome P450"/>
    <property type="match status" value="1"/>
</dbReference>
<comment type="cofactor">
    <cofactor evidence="1 6">
        <name>heme</name>
        <dbReference type="ChEBI" id="CHEBI:30413"/>
    </cofactor>
</comment>
<dbReference type="CDD" id="cd11041">
    <property type="entry name" value="CYP503A1-like"/>
    <property type="match status" value="1"/>
</dbReference>
<dbReference type="InterPro" id="IPR017972">
    <property type="entry name" value="Cyt_P450_CS"/>
</dbReference>
<dbReference type="PROSITE" id="PS00086">
    <property type="entry name" value="CYTOCHROME_P450"/>
    <property type="match status" value="1"/>
</dbReference>
<feature type="binding site" description="axial binding residue" evidence="6">
    <location>
        <position position="440"/>
    </location>
    <ligand>
        <name>heme</name>
        <dbReference type="ChEBI" id="CHEBI:30413"/>
    </ligand>
    <ligandPart>
        <name>Fe</name>
        <dbReference type="ChEBI" id="CHEBI:18248"/>
    </ligandPart>
</feature>
<dbReference type="HOGENOM" id="CLU_022195_0_2_1"/>
<evidence type="ECO:0000313" key="9">
    <source>
        <dbReference type="Proteomes" id="UP000015241"/>
    </source>
</evidence>
<evidence type="ECO:0000256" key="3">
    <source>
        <dbReference type="ARBA" id="ARBA00022723"/>
    </source>
</evidence>
<dbReference type="InterPro" id="IPR036396">
    <property type="entry name" value="Cyt_P450_sf"/>
</dbReference>
<dbReference type="Proteomes" id="UP000015241">
    <property type="component" value="Unassembled WGS sequence"/>
</dbReference>
<dbReference type="InterPro" id="IPR001128">
    <property type="entry name" value="Cyt_P450"/>
</dbReference>
<dbReference type="GO" id="GO:0004497">
    <property type="term" value="F:monooxygenase activity"/>
    <property type="evidence" value="ECO:0007669"/>
    <property type="project" value="UniProtKB-KW"/>
</dbReference>
<evidence type="ECO:0000256" key="6">
    <source>
        <dbReference type="PIRSR" id="PIRSR602403-1"/>
    </source>
</evidence>
<keyword evidence="6 7" id="KW-0349">Heme</keyword>
<dbReference type="InterPro" id="IPR002403">
    <property type="entry name" value="Cyt_P450_E_grp-IV"/>
</dbReference>
<keyword evidence="3 6" id="KW-0479">Metal-binding</keyword>
<dbReference type="PANTHER" id="PTHR46206">
    <property type="entry name" value="CYTOCHROME P450"/>
    <property type="match status" value="1"/>
</dbReference>
<evidence type="ECO:0000256" key="7">
    <source>
        <dbReference type="RuleBase" id="RU000461"/>
    </source>
</evidence>
<keyword evidence="9" id="KW-1185">Reference proteome</keyword>
<dbReference type="OrthoDB" id="1844152at2759"/>
<dbReference type="EMBL" id="KE504130">
    <property type="protein sequence ID" value="EPT03391.1"/>
    <property type="molecule type" value="Genomic_DNA"/>
</dbReference>
<dbReference type="eggNOG" id="KOG0157">
    <property type="taxonomic scope" value="Eukaryota"/>
</dbReference>
<keyword evidence="4 7" id="KW-0560">Oxidoreductase</keyword>
<keyword evidence="5 6" id="KW-0408">Iron</keyword>
<keyword evidence="7" id="KW-0503">Monooxygenase</keyword>
<dbReference type="GO" id="GO:0016705">
    <property type="term" value="F:oxidoreductase activity, acting on paired donors, with incorporation or reduction of molecular oxygen"/>
    <property type="evidence" value="ECO:0007669"/>
    <property type="project" value="InterPro"/>
</dbReference>
<comment type="similarity">
    <text evidence="2 7">Belongs to the cytochrome P450 family.</text>
</comment>
<dbReference type="Pfam" id="PF00067">
    <property type="entry name" value="p450"/>
    <property type="match status" value="1"/>
</dbReference>
<proteinExistence type="inferred from homology"/>
<name>S8FQ46_FOMSC</name>
<gene>
    <name evidence="8" type="ORF">FOMPIDRAFT_1028682</name>
</gene>
<protein>
    <recommendedName>
        <fullName evidence="10">Cytochrome P450</fullName>
    </recommendedName>
</protein>
<dbReference type="InParanoid" id="S8FQ46"/>
<sequence>MDSSVVYTLLCLACAVWFVRWRTDALKHIPAIGPSLPLLSYIGAFKFVHHAQDILQEGYDNYKIFRVAMINRWLVIVSGAQMNEELRKFPDEQMSFVDAIEDMVHVDWTVQPDVMHIPIHIAMIKERLTRNLGPITPDVADEVQRGFEELVPATNKEWLPIAAFPIMMKIIARGSNRIFVGAPLCRNEEFLDISANFATDVIKGSGVLTFVPHFLLPLVGRLLPWSRRARQRILPIVKPILDERQHYLDLYGDAWTDKPNDFLMWCMDEARRQGLGHPEDLFVQIILAMNFTALHTSTISFVHALYHLAANPEYIQPLREEAETALREEGGWSKAALGRMIKIDSFFKESQRVNGVSGISIFRRAMKDVTFSDGTYIPEGTIVAAVTTSTHRDAENYEKADVFDPFRFSRRREQEGEITKHHYVSTSPRDIGFGHGKHACPGRFFAANELKLMMANLVLKYDVKFADEGRRPENQWTATSIQPSMAAQVLFKKRETLA</sequence>
<evidence type="ECO:0000256" key="1">
    <source>
        <dbReference type="ARBA" id="ARBA00001971"/>
    </source>
</evidence>
<dbReference type="PRINTS" id="PR00465">
    <property type="entry name" value="EP450IV"/>
</dbReference>
<dbReference type="GO" id="GO:0020037">
    <property type="term" value="F:heme binding"/>
    <property type="evidence" value="ECO:0007669"/>
    <property type="project" value="InterPro"/>
</dbReference>
<dbReference type="SUPFAM" id="SSF48264">
    <property type="entry name" value="Cytochrome P450"/>
    <property type="match status" value="1"/>
</dbReference>
<organism evidence="8 9">
    <name type="scientific">Fomitopsis schrenkii</name>
    <name type="common">Brown rot fungus</name>
    <dbReference type="NCBI Taxonomy" id="2126942"/>
    <lineage>
        <taxon>Eukaryota</taxon>
        <taxon>Fungi</taxon>
        <taxon>Dikarya</taxon>
        <taxon>Basidiomycota</taxon>
        <taxon>Agaricomycotina</taxon>
        <taxon>Agaricomycetes</taxon>
        <taxon>Polyporales</taxon>
        <taxon>Fomitopsis</taxon>
    </lineage>
</organism>
<evidence type="ECO:0000256" key="2">
    <source>
        <dbReference type="ARBA" id="ARBA00010617"/>
    </source>
</evidence>
<reference evidence="8 9" key="1">
    <citation type="journal article" date="2012" name="Science">
        <title>The Paleozoic origin of enzymatic lignin decomposition reconstructed from 31 fungal genomes.</title>
        <authorList>
            <person name="Floudas D."/>
            <person name="Binder M."/>
            <person name="Riley R."/>
            <person name="Barry K."/>
            <person name="Blanchette R.A."/>
            <person name="Henrissat B."/>
            <person name="Martinez A.T."/>
            <person name="Otillar R."/>
            <person name="Spatafora J.W."/>
            <person name="Yadav J.S."/>
            <person name="Aerts A."/>
            <person name="Benoit I."/>
            <person name="Boyd A."/>
            <person name="Carlson A."/>
            <person name="Copeland A."/>
            <person name="Coutinho P.M."/>
            <person name="de Vries R.P."/>
            <person name="Ferreira P."/>
            <person name="Findley K."/>
            <person name="Foster B."/>
            <person name="Gaskell J."/>
            <person name="Glotzer D."/>
            <person name="Gorecki P."/>
            <person name="Heitman J."/>
            <person name="Hesse C."/>
            <person name="Hori C."/>
            <person name="Igarashi K."/>
            <person name="Jurgens J.A."/>
            <person name="Kallen N."/>
            <person name="Kersten P."/>
            <person name="Kohler A."/>
            <person name="Kuees U."/>
            <person name="Kumar T.K.A."/>
            <person name="Kuo A."/>
            <person name="LaButti K."/>
            <person name="Larrondo L.F."/>
            <person name="Lindquist E."/>
            <person name="Ling A."/>
            <person name="Lombard V."/>
            <person name="Lucas S."/>
            <person name="Lundell T."/>
            <person name="Martin R."/>
            <person name="McLaughlin D.J."/>
            <person name="Morgenstern I."/>
            <person name="Morin E."/>
            <person name="Murat C."/>
            <person name="Nagy L.G."/>
            <person name="Nolan M."/>
            <person name="Ohm R.A."/>
            <person name="Patyshakuliyeva A."/>
            <person name="Rokas A."/>
            <person name="Ruiz-Duenas F.J."/>
            <person name="Sabat G."/>
            <person name="Salamov A."/>
            <person name="Samejima M."/>
            <person name="Schmutz J."/>
            <person name="Slot J.C."/>
            <person name="St John F."/>
            <person name="Stenlid J."/>
            <person name="Sun H."/>
            <person name="Sun S."/>
            <person name="Syed K."/>
            <person name="Tsang A."/>
            <person name="Wiebenga A."/>
            <person name="Young D."/>
            <person name="Pisabarro A."/>
            <person name="Eastwood D.C."/>
            <person name="Martin F."/>
            <person name="Cullen D."/>
            <person name="Grigoriev I.V."/>
            <person name="Hibbett D.S."/>
        </authorList>
    </citation>
    <scope>NUCLEOTIDE SEQUENCE</scope>
    <source>
        <strain evidence="9">FP-58527</strain>
    </source>
</reference>
<evidence type="ECO:0000256" key="5">
    <source>
        <dbReference type="ARBA" id="ARBA00023004"/>
    </source>
</evidence>